<sequence length="138" mass="15961">MDSRFDDIDSKLEDIDMDALMGGIDDAIKETLDESLDFERVTVMNHNTNVYHAVKDTRKYVPPSNTILIKVPFSVVEEPTSQIINNLSDNKRPGYYEGIILEKPYYAEGRDKRMQAIWHVSHKESVSYRFQSSLIQKC</sequence>
<dbReference type="EMBL" id="KZ293663">
    <property type="protein sequence ID" value="PBK91087.1"/>
    <property type="molecule type" value="Genomic_DNA"/>
</dbReference>
<dbReference type="Proteomes" id="UP000217790">
    <property type="component" value="Unassembled WGS sequence"/>
</dbReference>
<protein>
    <submittedName>
        <fullName evidence="1">Uncharacterized protein</fullName>
    </submittedName>
</protein>
<evidence type="ECO:0000313" key="2">
    <source>
        <dbReference type="Proteomes" id="UP000217790"/>
    </source>
</evidence>
<organism evidence="1 2">
    <name type="scientific">Armillaria gallica</name>
    <name type="common">Bulbous honey fungus</name>
    <name type="synonym">Armillaria bulbosa</name>
    <dbReference type="NCBI Taxonomy" id="47427"/>
    <lineage>
        <taxon>Eukaryota</taxon>
        <taxon>Fungi</taxon>
        <taxon>Dikarya</taxon>
        <taxon>Basidiomycota</taxon>
        <taxon>Agaricomycotina</taxon>
        <taxon>Agaricomycetes</taxon>
        <taxon>Agaricomycetidae</taxon>
        <taxon>Agaricales</taxon>
        <taxon>Marasmiineae</taxon>
        <taxon>Physalacriaceae</taxon>
        <taxon>Armillaria</taxon>
    </lineage>
</organism>
<accession>A0A2H3DPU8</accession>
<dbReference type="AlphaFoldDB" id="A0A2H3DPU8"/>
<evidence type="ECO:0000313" key="1">
    <source>
        <dbReference type="EMBL" id="PBK91087.1"/>
    </source>
</evidence>
<dbReference type="InParanoid" id="A0A2H3DPU8"/>
<reference evidence="2" key="1">
    <citation type="journal article" date="2017" name="Nat. Ecol. Evol.">
        <title>Genome expansion and lineage-specific genetic innovations in the forest pathogenic fungi Armillaria.</title>
        <authorList>
            <person name="Sipos G."/>
            <person name="Prasanna A.N."/>
            <person name="Walter M.C."/>
            <person name="O'Connor E."/>
            <person name="Balint B."/>
            <person name="Krizsan K."/>
            <person name="Kiss B."/>
            <person name="Hess J."/>
            <person name="Varga T."/>
            <person name="Slot J."/>
            <person name="Riley R."/>
            <person name="Boka B."/>
            <person name="Rigling D."/>
            <person name="Barry K."/>
            <person name="Lee J."/>
            <person name="Mihaltcheva S."/>
            <person name="LaButti K."/>
            <person name="Lipzen A."/>
            <person name="Waldron R."/>
            <person name="Moloney N.M."/>
            <person name="Sperisen C."/>
            <person name="Kredics L."/>
            <person name="Vagvoelgyi C."/>
            <person name="Patrignani A."/>
            <person name="Fitzpatrick D."/>
            <person name="Nagy I."/>
            <person name="Doyle S."/>
            <person name="Anderson J.B."/>
            <person name="Grigoriev I.V."/>
            <person name="Gueldener U."/>
            <person name="Muensterkoetter M."/>
            <person name="Nagy L.G."/>
        </authorList>
    </citation>
    <scope>NUCLEOTIDE SEQUENCE [LARGE SCALE GENOMIC DNA]</scope>
    <source>
        <strain evidence="2">Ar21-2</strain>
    </source>
</reference>
<proteinExistence type="predicted"/>
<keyword evidence="2" id="KW-1185">Reference proteome</keyword>
<gene>
    <name evidence="1" type="ORF">ARMGADRAFT_1032150</name>
</gene>
<dbReference type="OrthoDB" id="10483183at2759"/>
<name>A0A2H3DPU8_ARMGA</name>